<feature type="chain" id="PRO_5043396588" description="Glycosyltransferase 61 catalytic domain-containing protein" evidence="4">
    <location>
        <begin position="22"/>
        <end position="485"/>
    </location>
</feature>
<sequence length="485" mass="54153">MLRVTTSAFLLSQVLLGAISALQLKPTTLECTGKDAIERVCKFHNLVLHGPDLYWILEGDDIPSVPKIPMTWVAPEDHHDMDKLLKFANISNLPFDLAHANLEVVEDAVLWNRAGLLMNLGHMMGEMTGTIHGLICQHLGYCKYAQRALENDIQVVFVDDLLTDDTSRTVSQTWGCLSQKPYIERAEPLRAQQVLVMQTALAGMGPTCRAFYWCSDPSVQRKPLPQELMHSFRDRMCDCMDISPTAPVQARAPRVKILQRAFAARRSFLNLVDVEEQLKALQHNLPFTYHILHNEGLSLKEQAHEFASADILVGMHGAALASMVFMPIHSVVVEVMPYNWNGNHEFYEPLAKALSPISQLQVLGLDTVAHHQAHLFIDNIKGDPAYLELLPEEKLALAEHGRCPERPGHPCGMWWMHESAAALDVHALEALLKSSMAEMSQLQQPVWQQQQAALPASGHTHHGVVLGEAPAGAVHRLQNRSRMLL</sequence>
<reference evidence="6 7" key="1">
    <citation type="journal article" date="2024" name="Nat. Commun.">
        <title>Phylogenomics reveals the evolutionary origins of lichenization in chlorophyte algae.</title>
        <authorList>
            <person name="Puginier C."/>
            <person name="Libourel C."/>
            <person name="Otte J."/>
            <person name="Skaloud P."/>
            <person name="Haon M."/>
            <person name="Grisel S."/>
            <person name="Petersen M."/>
            <person name="Berrin J.G."/>
            <person name="Delaux P.M."/>
            <person name="Dal Grande F."/>
            <person name="Keller J."/>
        </authorList>
    </citation>
    <scope>NUCLEOTIDE SEQUENCE [LARGE SCALE GENOMIC DNA]</scope>
    <source>
        <strain evidence="6 7">SAG 2145</strain>
    </source>
</reference>
<dbReference type="Pfam" id="PF04577">
    <property type="entry name" value="Glyco_transf_61"/>
    <property type="match status" value="1"/>
</dbReference>
<evidence type="ECO:0000256" key="2">
    <source>
        <dbReference type="ARBA" id="ARBA00022679"/>
    </source>
</evidence>
<dbReference type="AlphaFoldDB" id="A0AAW1QVX4"/>
<keyword evidence="3" id="KW-0325">Glycoprotein</keyword>
<proteinExistence type="predicted"/>
<protein>
    <recommendedName>
        <fullName evidence="5">Glycosyltransferase 61 catalytic domain-containing protein</fullName>
    </recommendedName>
</protein>
<dbReference type="InterPro" id="IPR049625">
    <property type="entry name" value="Glyco_transf_61_cat"/>
</dbReference>
<dbReference type="Proteomes" id="UP001438707">
    <property type="component" value="Unassembled WGS sequence"/>
</dbReference>
<evidence type="ECO:0000259" key="5">
    <source>
        <dbReference type="Pfam" id="PF04577"/>
    </source>
</evidence>
<feature type="domain" description="Glycosyltransferase 61 catalytic" evidence="5">
    <location>
        <begin position="207"/>
        <end position="333"/>
    </location>
</feature>
<dbReference type="PANTHER" id="PTHR20961">
    <property type="entry name" value="GLYCOSYLTRANSFERASE"/>
    <property type="match status" value="1"/>
</dbReference>
<organism evidence="6 7">
    <name type="scientific">Apatococcus lobatus</name>
    <dbReference type="NCBI Taxonomy" id="904363"/>
    <lineage>
        <taxon>Eukaryota</taxon>
        <taxon>Viridiplantae</taxon>
        <taxon>Chlorophyta</taxon>
        <taxon>core chlorophytes</taxon>
        <taxon>Trebouxiophyceae</taxon>
        <taxon>Chlorellales</taxon>
        <taxon>Chlorellaceae</taxon>
        <taxon>Apatococcus</taxon>
    </lineage>
</organism>
<keyword evidence="4" id="KW-0732">Signal</keyword>
<evidence type="ECO:0000256" key="4">
    <source>
        <dbReference type="SAM" id="SignalP"/>
    </source>
</evidence>
<comment type="caution">
    <text evidence="6">The sequence shown here is derived from an EMBL/GenBank/DDBJ whole genome shotgun (WGS) entry which is preliminary data.</text>
</comment>
<feature type="signal peptide" evidence="4">
    <location>
        <begin position="1"/>
        <end position="21"/>
    </location>
</feature>
<evidence type="ECO:0000256" key="1">
    <source>
        <dbReference type="ARBA" id="ARBA00022676"/>
    </source>
</evidence>
<dbReference type="EMBL" id="JALJOS010000025">
    <property type="protein sequence ID" value="KAK9825294.1"/>
    <property type="molecule type" value="Genomic_DNA"/>
</dbReference>
<accession>A0AAW1QVX4</accession>
<dbReference type="GO" id="GO:0005794">
    <property type="term" value="C:Golgi apparatus"/>
    <property type="evidence" value="ECO:0007669"/>
    <property type="project" value="UniProtKB-ARBA"/>
</dbReference>
<dbReference type="GO" id="GO:0016763">
    <property type="term" value="F:pentosyltransferase activity"/>
    <property type="evidence" value="ECO:0007669"/>
    <property type="project" value="UniProtKB-ARBA"/>
</dbReference>
<evidence type="ECO:0000313" key="7">
    <source>
        <dbReference type="Proteomes" id="UP001438707"/>
    </source>
</evidence>
<evidence type="ECO:0000256" key="3">
    <source>
        <dbReference type="ARBA" id="ARBA00023180"/>
    </source>
</evidence>
<name>A0AAW1QVX4_9CHLO</name>
<keyword evidence="7" id="KW-1185">Reference proteome</keyword>
<keyword evidence="1" id="KW-0328">Glycosyltransferase</keyword>
<gene>
    <name evidence="6" type="ORF">WJX74_006569</name>
</gene>
<dbReference type="InterPro" id="IPR007657">
    <property type="entry name" value="Glycosyltransferase_61"/>
</dbReference>
<keyword evidence="2" id="KW-0808">Transferase</keyword>
<evidence type="ECO:0000313" key="6">
    <source>
        <dbReference type="EMBL" id="KAK9825294.1"/>
    </source>
</evidence>